<keyword evidence="2" id="KW-1185">Reference proteome</keyword>
<evidence type="ECO:0000313" key="1">
    <source>
        <dbReference type="EMBL" id="CAJ2662574.1"/>
    </source>
</evidence>
<accession>A0ACB0L222</accession>
<proteinExistence type="predicted"/>
<sequence length="1106" mass="123908">MVKVRMNTADVAAEVKCLRRLIGMRCSNVYDLTPKTYVFKLMNSSGVSESGESEKVLLLMESGVRLHTTVYMRDKSNTPSGFTLKLRKHIRTRRLEDVRQLGYDRIVLFQFGLGENANYVILELYAQGNVILTDSSFTVMTLLRSHRDDDKGLAIMSRHRYPVESCRVFERTTTSKLQTTLTSSKEDDNDEAVKANGNGTDASNVEREKQGSRKGGKSFATLKIILGEALGYGPALSEHMILDAGLIPNEKVPKDKTWDDATVQALVQAVAKFEDWMQDIISGEIVPEGYILMQNKNLGKDSSVSQPESLKQIYDEFCPILLNQFKSREHTKFETFDLALDEFYSKIESQRSEQQHKAKENSALQKLNKIRNDQENRVHTLRKEADHCIQMAELIEYNLEDVDAAILAVRVYLAKGMSWDDLARMVKEEKKAGNPVAGLIDKLHLERNCVTLLLSNNLDEMDDDEKTLPADKVEVDLALSAHANARRWYELKKKQESKQEKTITAHEKAFKAAERKTRLQLSQEKTVASISHMRKVHWFEKFNWFISSENYLVISGRDAQQNEMIVKRYMSKGDLYVHAELHGASSTVVKNHKPMQPVPPLTLNQAGCFTVCQSQAWDSKMVTSAWWVYPHQVSKTAPTGEYLTVGSFMIRGKKNYLPPHPLIMGFGLLFRLDESSLGSHLNERRVRGEEEETIDDNAETGPVEEQSDSESEKDVADGESAADSERNVSDDTFAKDTSTTNMLESEKLPDIGGNGSTSVSPQLEELLDRALGLGSVAKSNKSYGAENTQVDLSSENHNIEPSKPAVRDKPYISKAERRKLKNEPKHGEAYPSDEHGKDKSKIKDISGNLHAKDAQNLKTGGGKKVSRGQKGKLKKIKEKYADQDEEERSIRMTLLASSGKPIKKEETLPVNESSDKGKKSDSGPIDAPKICYKCKKVGHLSRDCKEQSNDQFHSHAISEAEENPNTSALNTSVDDRVAMEEDDINEIGEEEKEKLNDVDYLTGNPLPNDILLYAVPVCGPYNAVQSYKYRVKLIPGPVKRGKAAKTAMNLFSHMSDATNREKELMKACTDPELVASIIGNVKITAAGLTQLKQKQKKGKKTAKQAS</sequence>
<protein>
    <submittedName>
        <fullName evidence="1">Uncharacterized protein</fullName>
    </submittedName>
</protein>
<dbReference type="Proteomes" id="UP001177021">
    <property type="component" value="Unassembled WGS sequence"/>
</dbReference>
<evidence type="ECO:0000313" key="2">
    <source>
        <dbReference type="Proteomes" id="UP001177021"/>
    </source>
</evidence>
<gene>
    <name evidence="1" type="ORF">MILVUS5_LOCUS28143</name>
</gene>
<name>A0ACB0L222_TRIPR</name>
<dbReference type="EMBL" id="CASHSV030000409">
    <property type="protein sequence ID" value="CAJ2662574.1"/>
    <property type="molecule type" value="Genomic_DNA"/>
</dbReference>
<reference evidence="1" key="1">
    <citation type="submission" date="2023-10" db="EMBL/GenBank/DDBJ databases">
        <authorList>
            <person name="Rodriguez Cubillos JULIANA M."/>
            <person name="De Vega J."/>
        </authorList>
    </citation>
    <scope>NUCLEOTIDE SEQUENCE</scope>
</reference>
<organism evidence="1 2">
    <name type="scientific">Trifolium pratense</name>
    <name type="common">Red clover</name>
    <dbReference type="NCBI Taxonomy" id="57577"/>
    <lineage>
        <taxon>Eukaryota</taxon>
        <taxon>Viridiplantae</taxon>
        <taxon>Streptophyta</taxon>
        <taxon>Embryophyta</taxon>
        <taxon>Tracheophyta</taxon>
        <taxon>Spermatophyta</taxon>
        <taxon>Magnoliopsida</taxon>
        <taxon>eudicotyledons</taxon>
        <taxon>Gunneridae</taxon>
        <taxon>Pentapetalae</taxon>
        <taxon>rosids</taxon>
        <taxon>fabids</taxon>
        <taxon>Fabales</taxon>
        <taxon>Fabaceae</taxon>
        <taxon>Papilionoideae</taxon>
        <taxon>50 kb inversion clade</taxon>
        <taxon>NPAAA clade</taxon>
        <taxon>Hologalegina</taxon>
        <taxon>IRL clade</taxon>
        <taxon>Trifolieae</taxon>
        <taxon>Trifolium</taxon>
    </lineage>
</organism>
<comment type="caution">
    <text evidence="1">The sequence shown here is derived from an EMBL/GenBank/DDBJ whole genome shotgun (WGS) entry which is preliminary data.</text>
</comment>